<dbReference type="KEGG" id="mng:MNEG_14719"/>
<name>A0A0D2LN72_9CHLO</name>
<dbReference type="RefSeq" id="XP_013892264.1">
    <property type="nucleotide sequence ID" value="XM_014036810.1"/>
</dbReference>
<dbReference type="InterPro" id="IPR020904">
    <property type="entry name" value="Sc_DH/Rdtase_CS"/>
</dbReference>
<evidence type="ECO:0000313" key="4">
    <source>
        <dbReference type="EMBL" id="KIY93244.1"/>
    </source>
</evidence>
<dbReference type="InterPro" id="IPR036291">
    <property type="entry name" value="NAD(P)-bd_dom_sf"/>
</dbReference>
<proteinExistence type="inferred from homology"/>
<dbReference type="GeneID" id="25732308"/>
<accession>A0A0D2LN72</accession>
<organism evidence="4 5">
    <name type="scientific">Monoraphidium neglectum</name>
    <dbReference type="NCBI Taxonomy" id="145388"/>
    <lineage>
        <taxon>Eukaryota</taxon>
        <taxon>Viridiplantae</taxon>
        <taxon>Chlorophyta</taxon>
        <taxon>core chlorophytes</taxon>
        <taxon>Chlorophyceae</taxon>
        <taxon>CS clade</taxon>
        <taxon>Sphaeropleales</taxon>
        <taxon>Selenastraceae</taxon>
        <taxon>Monoraphidium</taxon>
    </lineage>
</organism>
<dbReference type="AlphaFoldDB" id="A0A0D2LN72"/>
<reference evidence="4 5" key="1">
    <citation type="journal article" date="2013" name="BMC Genomics">
        <title>Reconstruction of the lipid metabolism for the microalga Monoraphidium neglectum from its genome sequence reveals characteristics suitable for biofuel production.</title>
        <authorList>
            <person name="Bogen C."/>
            <person name="Al-Dilaimi A."/>
            <person name="Albersmeier A."/>
            <person name="Wichmann J."/>
            <person name="Grundmann M."/>
            <person name="Rupp O."/>
            <person name="Lauersen K.J."/>
            <person name="Blifernez-Klassen O."/>
            <person name="Kalinowski J."/>
            <person name="Goesmann A."/>
            <person name="Mussgnug J.H."/>
            <person name="Kruse O."/>
        </authorList>
    </citation>
    <scope>NUCLEOTIDE SEQUENCE [LARGE SCALE GENOMIC DNA]</scope>
    <source>
        <strain evidence="4 5">SAG 48.87</strain>
    </source>
</reference>
<dbReference type="Proteomes" id="UP000054498">
    <property type="component" value="Unassembled WGS sequence"/>
</dbReference>
<gene>
    <name evidence="4" type="ORF">MNEG_14719</name>
</gene>
<dbReference type="GO" id="GO:0016491">
    <property type="term" value="F:oxidoreductase activity"/>
    <property type="evidence" value="ECO:0007669"/>
    <property type="project" value="UniProtKB-KW"/>
</dbReference>
<evidence type="ECO:0000313" key="5">
    <source>
        <dbReference type="Proteomes" id="UP000054498"/>
    </source>
</evidence>
<dbReference type="Pfam" id="PF13561">
    <property type="entry name" value="adh_short_C2"/>
    <property type="match status" value="1"/>
</dbReference>
<dbReference type="STRING" id="145388.A0A0D2LN72"/>
<evidence type="ECO:0000256" key="3">
    <source>
        <dbReference type="SAM" id="MobiDB-lite"/>
    </source>
</evidence>
<dbReference type="PANTHER" id="PTHR24321:SF8">
    <property type="entry name" value="ESTRADIOL 17-BETA-DEHYDROGENASE 8-RELATED"/>
    <property type="match status" value="1"/>
</dbReference>
<sequence>MTEADFDAVISVNLKGVFLSCQAAARRMVAAGRGGSIVCMSSVNGTMAIPTISGYNASKGGVNNLMRSMALALAPHNASGRRGAAAGAGGLRRAHQSTHRRSPQPPMFSITTIDTEVLAAVVADEEALGRVLSRTPLGRVGRPEEVASVALFLASDAASYITGEVITVDGGRQALNYTMPPQAPKPGPK</sequence>
<dbReference type="EMBL" id="KK104928">
    <property type="protein sequence ID" value="KIY93244.1"/>
    <property type="molecule type" value="Genomic_DNA"/>
</dbReference>
<dbReference type="OrthoDB" id="294295at2759"/>
<comment type="similarity">
    <text evidence="1">Belongs to the short-chain dehydrogenases/reductases (SDR) family.</text>
</comment>
<dbReference type="SUPFAM" id="SSF51735">
    <property type="entry name" value="NAD(P)-binding Rossmann-fold domains"/>
    <property type="match status" value="1"/>
</dbReference>
<evidence type="ECO:0000256" key="1">
    <source>
        <dbReference type="ARBA" id="ARBA00006484"/>
    </source>
</evidence>
<dbReference type="PROSITE" id="PS00061">
    <property type="entry name" value="ADH_SHORT"/>
    <property type="match status" value="1"/>
</dbReference>
<keyword evidence="2" id="KW-0560">Oxidoreductase</keyword>
<dbReference type="PANTHER" id="PTHR24321">
    <property type="entry name" value="DEHYDROGENASES, SHORT CHAIN"/>
    <property type="match status" value="1"/>
</dbReference>
<feature type="region of interest" description="Disordered" evidence="3">
    <location>
        <begin position="83"/>
        <end position="107"/>
    </location>
</feature>
<evidence type="ECO:0000256" key="2">
    <source>
        <dbReference type="ARBA" id="ARBA00023002"/>
    </source>
</evidence>
<dbReference type="Gene3D" id="3.40.50.720">
    <property type="entry name" value="NAD(P)-binding Rossmann-like Domain"/>
    <property type="match status" value="1"/>
</dbReference>
<dbReference type="Pfam" id="PF00106">
    <property type="entry name" value="adh_short"/>
    <property type="match status" value="1"/>
</dbReference>
<protein>
    <submittedName>
        <fullName evidence="4">Short-chain dehydrogenase/reductase SDR</fullName>
    </submittedName>
</protein>
<dbReference type="InterPro" id="IPR002347">
    <property type="entry name" value="SDR_fam"/>
</dbReference>
<keyword evidence="5" id="KW-1185">Reference proteome</keyword>
<feature type="compositionally biased region" description="Basic residues" evidence="3">
    <location>
        <begin position="92"/>
        <end position="102"/>
    </location>
</feature>
<dbReference type="PRINTS" id="PR00081">
    <property type="entry name" value="GDHRDH"/>
</dbReference>